<dbReference type="Proteomes" id="UP000015104">
    <property type="component" value="Unassembled WGS sequence"/>
</dbReference>
<reference evidence="4" key="1">
    <citation type="submission" date="2011-08" db="EMBL/GenBank/DDBJ databases">
        <authorList>
            <person name="Rombauts S."/>
        </authorList>
    </citation>
    <scope>NUCLEOTIDE SEQUENCE</scope>
    <source>
        <strain evidence="4">London</strain>
    </source>
</reference>
<feature type="signal peptide" evidence="2">
    <location>
        <begin position="1"/>
        <end position="24"/>
    </location>
</feature>
<dbReference type="OrthoDB" id="7464898at2759"/>
<dbReference type="AlphaFoldDB" id="T1KML1"/>
<evidence type="ECO:0000313" key="4">
    <source>
        <dbReference type="Proteomes" id="UP000015104"/>
    </source>
</evidence>
<evidence type="ECO:0000313" key="3">
    <source>
        <dbReference type="EnsemblMetazoa" id="tetur15g02010.1"/>
    </source>
</evidence>
<evidence type="ECO:0000256" key="1">
    <source>
        <dbReference type="SAM" id="MobiDB-lite"/>
    </source>
</evidence>
<proteinExistence type="predicted"/>
<keyword evidence="4" id="KW-1185">Reference proteome</keyword>
<dbReference type="KEGG" id="tut:107365533"/>
<sequence length="174" mass="19603">MKSLLSNQVTWLTLTFGLVTMVNTIPVTINENNINQHSNHQPVNPTTSFNQKVILSLHQHLQPTLQPSTSSTSIATKLSSNQAKSHNPNHKDNLGHQQGSAIKRPERLKRSAMLLNKIVSALHKAMDNNKSRSNRIYLDSYQSSLSSSQQMDLSRRTGSKKMFRKCYFNPVACF</sequence>
<gene>
    <name evidence="3" type="primary">107365533</name>
</gene>
<feature type="region of interest" description="Disordered" evidence="1">
    <location>
        <begin position="78"/>
        <end position="100"/>
    </location>
</feature>
<feature type="chain" id="PRO_5004581506" evidence="2">
    <location>
        <begin position="25"/>
        <end position="174"/>
    </location>
</feature>
<dbReference type="HOGENOM" id="CLU_1542061_0_0_1"/>
<accession>T1KML1</accession>
<organism evidence="3 4">
    <name type="scientific">Tetranychus urticae</name>
    <name type="common">Two-spotted spider mite</name>
    <dbReference type="NCBI Taxonomy" id="32264"/>
    <lineage>
        <taxon>Eukaryota</taxon>
        <taxon>Metazoa</taxon>
        <taxon>Ecdysozoa</taxon>
        <taxon>Arthropoda</taxon>
        <taxon>Chelicerata</taxon>
        <taxon>Arachnida</taxon>
        <taxon>Acari</taxon>
        <taxon>Acariformes</taxon>
        <taxon>Trombidiformes</taxon>
        <taxon>Prostigmata</taxon>
        <taxon>Eleutherengona</taxon>
        <taxon>Raphignathae</taxon>
        <taxon>Tetranychoidea</taxon>
        <taxon>Tetranychidae</taxon>
        <taxon>Tetranychus</taxon>
    </lineage>
</organism>
<dbReference type="EMBL" id="CAEY01000246">
    <property type="status" value="NOT_ANNOTATED_CDS"/>
    <property type="molecule type" value="Genomic_DNA"/>
</dbReference>
<dbReference type="EnsemblMetazoa" id="tetur15g02010.1">
    <property type="protein sequence ID" value="tetur15g02010.1"/>
    <property type="gene ID" value="tetur15g02010"/>
</dbReference>
<keyword evidence="2" id="KW-0732">Signal</keyword>
<protein>
    <submittedName>
        <fullName evidence="3">Uncharacterized protein</fullName>
    </submittedName>
</protein>
<evidence type="ECO:0000256" key="2">
    <source>
        <dbReference type="SAM" id="SignalP"/>
    </source>
</evidence>
<reference evidence="3" key="2">
    <citation type="submission" date="2015-06" db="UniProtKB">
        <authorList>
            <consortium name="EnsemblMetazoa"/>
        </authorList>
    </citation>
    <scope>IDENTIFICATION</scope>
</reference>
<name>T1KML1_TETUR</name>